<name>A0A0A9B6P0_ARUDO</name>
<dbReference type="AlphaFoldDB" id="A0A0A9B6P0"/>
<accession>A0A0A9B6P0</accession>
<sequence>MLVTPCTVGFIQFNCVIFHSLHVLMEFGETRCRQIIFARNTLEIAMVADKEIYSACLFL</sequence>
<dbReference type="EMBL" id="GBRH01242913">
    <property type="protein sequence ID" value="JAD54982.1"/>
    <property type="molecule type" value="Transcribed_RNA"/>
</dbReference>
<proteinExistence type="predicted"/>
<reference evidence="1" key="2">
    <citation type="journal article" date="2015" name="Data Brief">
        <title>Shoot transcriptome of the giant reed, Arundo donax.</title>
        <authorList>
            <person name="Barrero R.A."/>
            <person name="Guerrero F.D."/>
            <person name="Moolhuijzen P."/>
            <person name="Goolsby J.A."/>
            <person name="Tidwell J."/>
            <person name="Bellgard S.E."/>
            <person name="Bellgard M.I."/>
        </authorList>
    </citation>
    <scope>NUCLEOTIDE SEQUENCE</scope>
    <source>
        <tissue evidence="1">Shoot tissue taken approximately 20 cm above the soil surface</tissue>
    </source>
</reference>
<protein>
    <submittedName>
        <fullName evidence="1">Uncharacterized protein</fullName>
    </submittedName>
</protein>
<evidence type="ECO:0000313" key="1">
    <source>
        <dbReference type="EMBL" id="JAD54982.1"/>
    </source>
</evidence>
<organism evidence="1">
    <name type="scientific">Arundo donax</name>
    <name type="common">Giant reed</name>
    <name type="synonym">Donax arundinaceus</name>
    <dbReference type="NCBI Taxonomy" id="35708"/>
    <lineage>
        <taxon>Eukaryota</taxon>
        <taxon>Viridiplantae</taxon>
        <taxon>Streptophyta</taxon>
        <taxon>Embryophyta</taxon>
        <taxon>Tracheophyta</taxon>
        <taxon>Spermatophyta</taxon>
        <taxon>Magnoliopsida</taxon>
        <taxon>Liliopsida</taxon>
        <taxon>Poales</taxon>
        <taxon>Poaceae</taxon>
        <taxon>PACMAD clade</taxon>
        <taxon>Arundinoideae</taxon>
        <taxon>Arundineae</taxon>
        <taxon>Arundo</taxon>
    </lineage>
</organism>
<reference evidence="1" key="1">
    <citation type="submission" date="2014-09" db="EMBL/GenBank/DDBJ databases">
        <authorList>
            <person name="Magalhaes I.L.F."/>
            <person name="Oliveira U."/>
            <person name="Santos F.R."/>
            <person name="Vidigal T.H.D.A."/>
            <person name="Brescovit A.D."/>
            <person name="Santos A.J."/>
        </authorList>
    </citation>
    <scope>NUCLEOTIDE SEQUENCE</scope>
    <source>
        <tissue evidence="1">Shoot tissue taken approximately 20 cm above the soil surface</tissue>
    </source>
</reference>